<dbReference type="PATRIC" id="fig|471514.4.peg.4472"/>
<dbReference type="SUPFAM" id="SSF47598">
    <property type="entry name" value="Ribbon-helix-helix"/>
    <property type="match status" value="1"/>
</dbReference>
<accession>A0A0P9GT58</accession>
<dbReference type="Proteomes" id="UP000050482">
    <property type="component" value="Unassembled WGS sequence"/>
</dbReference>
<dbReference type="InterPro" id="IPR010985">
    <property type="entry name" value="Ribbon_hlx_hlx"/>
</dbReference>
<dbReference type="SUPFAM" id="SSF143100">
    <property type="entry name" value="TTHA1013/TTHA0281-like"/>
    <property type="match status" value="1"/>
</dbReference>
<dbReference type="Pfam" id="PF05534">
    <property type="entry name" value="HicB"/>
    <property type="match status" value="1"/>
</dbReference>
<dbReference type="AlphaFoldDB" id="A0A0P9GT58"/>
<evidence type="ECO:0000313" key="1">
    <source>
        <dbReference type="EMBL" id="KPV44300.1"/>
    </source>
</evidence>
<dbReference type="InterPro" id="IPR035069">
    <property type="entry name" value="TTHA1013/TTHA0281-like"/>
</dbReference>
<dbReference type="InterPro" id="IPR008651">
    <property type="entry name" value="Uncharacterised_HicB"/>
</dbReference>
<keyword evidence="2" id="KW-1185">Reference proteome</keyword>
<dbReference type="OrthoDB" id="5297106at2"/>
<organism evidence="1 2">
    <name type="scientific">Alicyclobacillus ferrooxydans</name>
    <dbReference type="NCBI Taxonomy" id="471514"/>
    <lineage>
        <taxon>Bacteria</taxon>
        <taxon>Bacillati</taxon>
        <taxon>Bacillota</taxon>
        <taxon>Bacilli</taxon>
        <taxon>Bacillales</taxon>
        <taxon>Alicyclobacillaceae</taxon>
        <taxon>Alicyclobacillus</taxon>
    </lineage>
</organism>
<dbReference type="GO" id="GO:0006355">
    <property type="term" value="P:regulation of DNA-templated transcription"/>
    <property type="evidence" value="ECO:0007669"/>
    <property type="project" value="InterPro"/>
</dbReference>
<reference evidence="1 2" key="1">
    <citation type="submission" date="2015-09" db="EMBL/GenBank/DDBJ databases">
        <title>Draft genome sequence of Alicyclobacillus ferrooxydans DSM 22381.</title>
        <authorList>
            <person name="Hemp J."/>
        </authorList>
    </citation>
    <scope>NUCLEOTIDE SEQUENCE [LARGE SCALE GENOMIC DNA]</scope>
    <source>
        <strain evidence="1 2">TC-34</strain>
    </source>
</reference>
<dbReference type="STRING" id="471514.AN477_07800"/>
<protein>
    <submittedName>
        <fullName evidence="1">HicB</fullName>
    </submittedName>
</protein>
<evidence type="ECO:0000313" key="2">
    <source>
        <dbReference type="Proteomes" id="UP000050482"/>
    </source>
</evidence>
<dbReference type="EMBL" id="LJCO01000037">
    <property type="protein sequence ID" value="KPV44300.1"/>
    <property type="molecule type" value="Genomic_DNA"/>
</dbReference>
<gene>
    <name evidence="1" type="ORF">AN477_07800</name>
</gene>
<proteinExistence type="predicted"/>
<comment type="caution">
    <text evidence="1">The sequence shown here is derived from an EMBL/GenBank/DDBJ whole genome shotgun (WGS) entry which is preliminary data.</text>
</comment>
<sequence>MMNYKGYLARVEFDDEVNIFHGEVINTRDVITFQGVSVDELRCAFEESVEDYLAFCVERGEEPEQPYSGKFMVRLSPDQHRLAVLAAKKSGKSLNAWVAEQIGREAKNELGLDGNTSSAF</sequence>
<dbReference type="RefSeq" id="WP_054968614.1">
    <property type="nucleotide sequence ID" value="NZ_LJCO01000037.1"/>
</dbReference>
<name>A0A0P9GT58_9BACL</name>